<dbReference type="PROSITE" id="PS00108">
    <property type="entry name" value="PROTEIN_KINASE_ST"/>
    <property type="match status" value="1"/>
</dbReference>
<dbReference type="EMBL" id="KN833743">
    <property type="protein sequence ID" value="KIK22140.1"/>
    <property type="molecule type" value="Genomic_DNA"/>
</dbReference>
<accession>A0A0C9YBL4</accession>
<name>A0A0C9YBL4_9AGAM</name>
<dbReference type="PANTHER" id="PTHR11909">
    <property type="entry name" value="CASEIN KINASE-RELATED"/>
    <property type="match status" value="1"/>
</dbReference>
<feature type="non-terminal residue" evidence="3">
    <location>
        <position position="1"/>
    </location>
</feature>
<dbReference type="AlphaFoldDB" id="A0A0C9YBL4"/>
<dbReference type="SUPFAM" id="SSF56112">
    <property type="entry name" value="Protein kinase-like (PK-like)"/>
    <property type="match status" value="1"/>
</dbReference>
<dbReference type="Gene3D" id="1.10.510.10">
    <property type="entry name" value="Transferase(Phosphotransferase) domain 1"/>
    <property type="match status" value="1"/>
</dbReference>
<organism evidence="3 4">
    <name type="scientific">Pisolithus microcarpus 441</name>
    <dbReference type="NCBI Taxonomy" id="765257"/>
    <lineage>
        <taxon>Eukaryota</taxon>
        <taxon>Fungi</taxon>
        <taxon>Dikarya</taxon>
        <taxon>Basidiomycota</taxon>
        <taxon>Agaricomycotina</taxon>
        <taxon>Agaricomycetes</taxon>
        <taxon>Agaricomycetidae</taxon>
        <taxon>Boletales</taxon>
        <taxon>Sclerodermatineae</taxon>
        <taxon>Pisolithaceae</taxon>
        <taxon>Pisolithus</taxon>
    </lineage>
</organism>
<dbReference type="STRING" id="765257.A0A0C9YBL4"/>
<dbReference type="InterPro" id="IPR000719">
    <property type="entry name" value="Prot_kinase_dom"/>
</dbReference>
<dbReference type="HOGENOM" id="CLU_019279_2_0_1"/>
<reference evidence="3 4" key="1">
    <citation type="submission" date="2014-04" db="EMBL/GenBank/DDBJ databases">
        <authorList>
            <consortium name="DOE Joint Genome Institute"/>
            <person name="Kuo A."/>
            <person name="Kohler A."/>
            <person name="Costa M.D."/>
            <person name="Nagy L.G."/>
            <person name="Floudas D."/>
            <person name="Copeland A."/>
            <person name="Barry K.W."/>
            <person name="Cichocki N."/>
            <person name="Veneault-Fourrey C."/>
            <person name="LaButti K."/>
            <person name="Lindquist E.A."/>
            <person name="Lipzen A."/>
            <person name="Lundell T."/>
            <person name="Morin E."/>
            <person name="Murat C."/>
            <person name="Sun H."/>
            <person name="Tunlid A."/>
            <person name="Henrissat B."/>
            <person name="Grigoriev I.V."/>
            <person name="Hibbett D.S."/>
            <person name="Martin F."/>
            <person name="Nordberg H.P."/>
            <person name="Cantor M.N."/>
            <person name="Hua S.X."/>
        </authorList>
    </citation>
    <scope>NUCLEOTIDE SEQUENCE [LARGE SCALE GENOMIC DNA]</scope>
    <source>
        <strain evidence="3 4">441</strain>
    </source>
</reference>
<sequence length="158" mass="17435">EPGVGLPRPIWFGREGSYQAMVIDNLGPSLDGLLNASPNGALQLHHVAALGLQMITRLEYIHSHHFIHRDIKLQNMLMGGGGVTDTVFLIDFGITKQYRHPSSRIHIPMEKTNELLGTPAFTSLNSHLGLELSQQDDLEALAYTLLFLCNGSLPWLAL</sequence>
<dbReference type="InterPro" id="IPR011009">
    <property type="entry name" value="Kinase-like_dom_sf"/>
</dbReference>
<dbReference type="InterPro" id="IPR050235">
    <property type="entry name" value="CK1_Ser-Thr_kinase"/>
</dbReference>
<evidence type="ECO:0000256" key="1">
    <source>
        <dbReference type="ARBA" id="ARBA00012513"/>
    </source>
</evidence>
<dbReference type="Pfam" id="PF00069">
    <property type="entry name" value="Pkinase"/>
    <property type="match status" value="1"/>
</dbReference>
<reference evidence="4" key="2">
    <citation type="submission" date="2015-01" db="EMBL/GenBank/DDBJ databases">
        <title>Evolutionary Origins and Diversification of the Mycorrhizal Mutualists.</title>
        <authorList>
            <consortium name="DOE Joint Genome Institute"/>
            <consortium name="Mycorrhizal Genomics Consortium"/>
            <person name="Kohler A."/>
            <person name="Kuo A."/>
            <person name="Nagy L.G."/>
            <person name="Floudas D."/>
            <person name="Copeland A."/>
            <person name="Barry K.W."/>
            <person name="Cichocki N."/>
            <person name="Veneault-Fourrey C."/>
            <person name="LaButti K."/>
            <person name="Lindquist E.A."/>
            <person name="Lipzen A."/>
            <person name="Lundell T."/>
            <person name="Morin E."/>
            <person name="Murat C."/>
            <person name="Riley R."/>
            <person name="Ohm R."/>
            <person name="Sun H."/>
            <person name="Tunlid A."/>
            <person name="Henrissat B."/>
            <person name="Grigoriev I.V."/>
            <person name="Hibbett D.S."/>
            <person name="Martin F."/>
        </authorList>
    </citation>
    <scope>NUCLEOTIDE SEQUENCE [LARGE SCALE GENOMIC DNA]</scope>
    <source>
        <strain evidence="4">441</strain>
    </source>
</reference>
<proteinExistence type="predicted"/>
<evidence type="ECO:0000313" key="3">
    <source>
        <dbReference type="EMBL" id="KIK22140.1"/>
    </source>
</evidence>
<protein>
    <recommendedName>
        <fullName evidence="1">non-specific serine/threonine protein kinase</fullName>
        <ecNumber evidence="1">2.7.11.1</ecNumber>
    </recommendedName>
</protein>
<feature type="non-terminal residue" evidence="3">
    <location>
        <position position="158"/>
    </location>
</feature>
<dbReference type="PROSITE" id="PS50011">
    <property type="entry name" value="PROTEIN_KINASE_DOM"/>
    <property type="match status" value="1"/>
</dbReference>
<dbReference type="OrthoDB" id="3203292at2759"/>
<feature type="domain" description="Protein kinase" evidence="2">
    <location>
        <begin position="1"/>
        <end position="158"/>
    </location>
</feature>
<dbReference type="GO" id="GO:0004674">
    <property type="term" value="F:protein serine/threonine kinase activity"/>
    <property type="evidence" value="ECO:0007669"/>
    <property type="project" value="UniProtKB-EC"/>
</dbReference>
<dbReference type="EC" id="2.7.11.1" evidence="1"/>
<dbReference type="GO" id="GO:0005524">
    <property type="term" value="F:ATP binding"/>
    <property type="evidence" value="ECO:0007669"/>
    <property type="project" value="InterPro"/>
</dbReference>
<keyword evidence="4" id="KW-1185">Reference proteome</keyword>
<dbReference type="Proteomes" id="UP000054018">
    <property type="component" value="Unassembled WGS sequence"/>
</dbReference>
<evidence type="ECO:0000313" key="4">
    <source>
        <dbReference type="Proteomes" id="UP000054018"/>
    </source>
</evidence>
<evidence type="ECO:0000259" key="2">
    <source>
        <dbReference type="PROSITE" id="PS50011"/>
    </source>
</evidence>
<dbReference type="InterPro" id="IPR008271">
    <property type="entry name" value="Ser/Thr_kinase_AS"/>
</dbReference>
<gene>
    <name evidence="3" type="ORF">PISMIDRAFT_38571</name>
</gene>